<gene>
    <name evidence="2" type="ORF">DZF93_16090</name>
</gene>
<dbReference type="InterPro" id="IPR016181">
    <property type="entry name" value="Acyl_CoA_acyltransferase"/>
</dbReference>
<evidence type="ECO:0000313" key="2">
    <source>
        <dbReference type="EMBL" id="RIJ09472.1"/>
    </source>
</evidence>
<feature type="non-terminal residue" evidence="2">
    <location>
        <position position="1"/>
    </location>
</feature>
<evidence type="ECO:0000313" key="3">
    <source>
        <dbReference type="Proteomes" id="UP000266634"/>
    </source>
</evidence>
<dbReference type="PROSITE" id="PS51186">
    <property type="entry name" value="GNAT"/>
    <property type="match status" value="1"/>
</dbReference>
<dbReference type="InterPro" id="IPR000182">
    <property type="entry name" value="GNAT_dom"/>
</dbReference>
<feature type="domain" description="N-acetyltransferase" evidence="1">
    <location>
        <begin position="1"/>
        <end position="54"/>
    </location>
</feature>
<reference evidence="2 3" key="1">
    <citation type="submission" date="2018-08" db="EMBL/GenBank/DDBJ databases">
        <title>Genome Sequence of Clavibacter michiganensis Subspecies type strains, and the Atypical Peach-Colored Strains Isolated from Tomato.</title>
        <authorList>
            <person name="Osdaghi E."/>
            <person name="Portier P."/>
            <person name="Briand M."/>
            <person name="Jacques M.-A."/>
        </authorList>
    </citation>
    <scope>NUCLEOTIDE SEQUENCE [LARGE SCALE GENOMIC DNA]</scope>
    <source>
        <strain evidence="2 3">CFBP 6488</strain>
    </source>
</reference>
<accession>A0A399PVA8</accession>
<dbReference type="EMBL" id="QWEA01000971">
    <property type="protein sequence ID" value="RIJ09472.1"/>
    <property type="molecule type" value="Genomic_DNA"/>
</dbReference>
<dbReference type="AlphaFoldDB" id="A0A399PVA8"/>
<organism evidence="2 3">
    <name type="scientific">Clavibacter michiganensis subsp. insidiosus</name>
    <dbReference type="NCBI Taxonomy" id="33014"/>
    <lineage>
        <taxon>Bacteria</taxon>
        <taxon>Bacillati</taxon>
        <taxon>Actinomycetota</taxon>
        <taxon>Actinomycetes</taxon>
        <taxon>Micrococcales</taxon>
        <taxon>Microbacteriaceae</taxon>
        <taxon>Clavibacter</taxon>
    </lineage>
</organism>
<proteinExistence type="predicted"/>
<evidence type="ECO:0000259" key="1">
    <source>
        <dbReference type="PROSITE" id="PS51186"/>
    </source>
</evidence>
<dbReference type="Gene3D" id="3.40.630.30">
    <property type="match status" value="1"/>
</dbReference>
<name>A0A399PVA8_9MICO</name>
<keyword evidence="2" id="KW-0808">Transferase</keyword>
<protein>
    <submittedName>
        <fullName evidence="2">GNAT family N-acetyltransferase</fullName>
    </submittedName>
</protein>
<dbReference type="SUPFAM" id="SSF55729">
    <property type="entry name" value="Acyl-CoA N-acyltransferases (Nat)"/>
    <property type="match status" value="1"/>
</dbReference>
<dbReference type="Pfam" id="PF00583">
    <property type="entry name" value="Acetyltransf_1"/>
    <property type="match status" value="1"/>
</dbReference>
<sequence>ALLVALVDAVRASGAPAVSLSVEGGNDRARALYESLGFVAVGREGGSDVLLLRW</sequence>
<dbReference type="GO" id="GO:0016747">
    <property type="term" value="F:acyltransferase activity, transferring groups other than amino-acyl groups"/>
    <property type="evidence" value="ECO:0007669"/>
    <property type="project" value="InterPro"/>
</dbReference>
<comment type="caution">
    <text evidence="2">The sequence shown here is derived from an EMBL/GenBank/DDBJ whole genome shotgun (WGS) entry which is preliminary data.</text>
</comment>
<dbReference type="Proteomes" id="UP000266634">
    <property type="component" value="Unassembled WGS sequence"/>
</dbReference>